<name>A0ABM0M6F0_SACKO</name>
<dbReference type="Pfam" id="PF01156">
    <property type="entry name" value="IU_nuc_hydro"/>
    <property type="match status" value="1"/>
</dbReference>
<dbReference type="PANTHER" id="PTHR46190:SF1">
    <property type="entry name" value="SI:CH211-201H21.5"/>
    <property type="match status" value="1"/>
</dbReference>
<protein>
    <submittedName>
        <fullName evidence="4">Inosine-uridine preferring nucleoside hydrolase-like</fullName>
    </submittedName>
</protein>
<sequence length="330" mass="36679">MGDGKLLMVIDCDAGIDDAQAIMIALSQPHVKILAITCVLGNISSTNQVCLNVLRILKVCGKLGKIPVHRGAEKYILPRHSAFDSTGVHGDDGLGDTPDPNAPDDSHIESKHGVNALIDLVRQHPGQLTLVALGPLTNLALAARLDSEFSKNIKELILMGGNTAGRGNITISAEFNFYADPEAAQIVLNDFDCPVYINGWELSIKSAIEWTWYKQYLETKTRKAEFLKIITRKRIHDYEFKLESFIFQSKDLFLNYGWNVPDAVAMMVAIDRRAILEMEQRHATVELNGTYSRGQMVVDWADHLPNRKISTIVTKIDMGILMAMMSKSIE</sequence>
<reference evidence="4" key="1">
    <citation type="submission" date="2025-08" db="UniProtKB">
        <authorList>
            <consortium name="RefSeq"/>
        </authorList>
    </citation>
    <scope>IDENTIFICATION</scope>
    <source>
        <tissue evidence="4">Testes</tissue>
    </source>
</reference>
<evidence type="ECO:0000259" key="2">
    <source>
        <dbReference type="Pfam" id="PF01156"/>
    </source>
</evidence>
<dbReference type="InterPro" id="IPR001910">
    <property type="entry name" value="Inosine/uridine_hydrolase_dom"/>
</dbReference>
<dbReference type="Gene3D" id="3.90.245.10">
    <property type="entry name" value="Ribonucleoside hydrolase-like"/>
    <property type="match status" value="1"/>
</dbReference>
<dbReference type="SUPFAM" id="SSF53590">
    <property type="entry name" value="Nucleoside hydrolase"/>
    <property type="match status" value="1"/>
</dbReference>
<dbReference type="Proteomes" id="UP000694865">
    <property type="component" value="Unplaced"/>
</dbReference>
<evidence type="ECO:0000256" key="1">
    <source>
        <dbReference type="ARBA" id="ARBA00009176"/>
    </source>
</evidence>
<keyword evidence="3" id="KW-1185">Reference proteome</keyword>
<dbReference type="PANTHER" id="PTHR46190">
    <property type="entry name" value="SI:CH211-201H21.5-RELATED"/>
    <property type="match status" value="1"/>
</dbReference>
<comment type="similarity">
    <text evidence="1">Belongs to the IUNH family.</text>
</comment>
<dbReference type="GeneID" id="102809596"/>
<gene>
    <name evidence="4" type="primary">LOC102809596</name>
</gene>
<accession>A0ABM0M6F0</accession>
<evidence type="ECO:0000313" key="4">
    <source>
        <dbReference type="RefSeq" id="XP_006815591.1"/>
    </source>
</evidence>
<feature type="domain" description="Inosine/uridine-preferring nucleoside hydrolase" evidence="2">
    <location>
        <begin position="9"/>
        <end position="318"/>
    </location>
</feature>
<evidence type="ECO:0000313" key="3">
    <source>
        <dbReference type="Proteomes" id="UP000694865"/>
    </source>
</evidence>
<dbReference type="InterPro" id="IPR052775">
    <property type="entry name" value="IUN_hydrolase"/>
</dbReference>
<organism evidence="3 4">
    <name type="scientific">Saccoglossus kowalevskii</name>
    <name type="common">Acorn worm</name>
    <dbReference type="NCBI Taxonomy" id="10224"/>
    <lineage>
        <taxon>Eukaryota</taxon>
        <taxon>Metazoa</taxon>
        <taxon>Hemichordata</taxon>
        <taxon>Enteropneusta</taxon>
        <taxon>Harrimaniidae</taxon>
        <taxon>Saccoglossus</taxon>
    </lineage>
</organism>
<dbReference type="RefSeq" id="XP_006815591.1">
    <property type="nucleotide sequence ID" value="XM_006815528.1"/>
</dbReference>
<dbReference type="CDD" id="cd02649">
    <property type="entry name" value="nuc_hydro_CeIAG"/>
    <property type="match status" value="1"/>
</dbReference>
<dbReference type="InterPro" id="IPR036452">
    <property type="entry name" value="Ribo_hydro-like"/>
</dbReference>
<proteinExistence type="inferred from homology"/>